<dbReference type="Gene3D" id="2.40.380.10">
    <property type="entry name" value="FomD-like"/>
    <property type="match status" value="1"/>
</dbReference>
<evidence type="ECO:0000313" key="2">
    <source>
        <dbReference type="EMBL" id="OOE12348.1"/>
    </source>
</evidence>
<dbReference type="InterPro" id="IPR035930">
    <property type="entry name" value="FomD-like_sf"/>
</dbReference>
<dbReference type="AlphaFoldDB" id="A0A1V3G7F8"/>
<protein>
    <recommendedName>
        <fullName evidence="1">DUF402 domain-containing protein</fullName>
    </recommendedName>
</protein>
<evidence type="ECO:0000313" key="3">
    <source>
        <dbReference type="Proteomes" id="UP000188597"/>
    </source>
</evidence>
<evidence type="ECO:0000259" key="1">
    <source>
        <dbReference type="Pfam" id="PF04167"/>
    </source>
</evidence>
<dbReference type="OrthoDB" id="2002222at2"/>
<dbReference type="PANTHER" id="PTHR41271">
    <property type="entry name" value="DUF402 DOMAIN-CONTAINING PROTEIN"/>
    <property type="match status" value="1"/>
</dbReference>
<dbReference type="Proteomes" id="UP000188597">
    <property type="component" value="Unassembled WGS sequence"/>
</dbReference>
<sequence length="183" mass="21577">MEHKRADRPDWKRVTERTFEVVHKEDGCFKGKVTVIHLKKVSEPLVVQYKNHEVCIADNGYTWLQHFPEEKKYTITTVLDQNGDTVQFYIDMCKEHGVDEEGIPWFLDLDLDIVILPDKEIFILDDNELMEAFDKGAISKEEMKLAHKTAEEIISQYKNGDFEDLQICEKHSTEWLREKKFAK</sequence>
<dbReference type="SUPFAM" id="SSF159234">
    <property type="entry name" value="FomD-like"/>
    <property type="match status" value="1"/>
</dbReference>
<organism evidence="2 3">
    <name type="scientific">Fictibacillus arsenicus</name>
    <dbReference type="NCBI Taxonomy" id="255247"/>
    <lineage>
        <taxon>Bacteria</taxon>
        <taxon>Bacillati</taxon>
        <taxon>Bacillota</taxon>
        <taxon>Bacilli</taxon>
        <taxon>Bacillales</taxon>
        <taxon>Fictibacillaceae</taxon>
        <taxon>Fictibacillus</taxon>
    </lineage>
</organism>
<feature type="domain" description="DUF402" evidence="1">
    <location>
        <begin position="60"/>
        <end position="161"/>
    </location>
</feature>
<proteinExistence type="predicted"/>
<dbReference type="InterPro" id="IPR007295">
    <property type="entry name" value="DUF402"/>
</dbReference>
<name>A0A1V3G7F8_9BACL</name>
<gene>
    <name evidence="2" type="ORF">UN64_09585</name>
</gene>
<accession>A0A1V3G7F8</accession>
<comment type="caution">
    <text evidence="2">The sequence shown here is derived from an EMBL/GenBank/DDBJ whole genome shotgun (WGS) entry which is preliminary data.</text>
</comment>
<dbReference type="Pfam" id="PF04167">
    <property type="entry name" value="DUF402"/>
    <property type="match status" value="1"/>
</dbReference>
<reference evidence="2 3" key="1">
    <citation type="submission" date="2016-11" db="EMBL/GenBank/DDBJ databases">
        <authorList>
            <person name="Jaros S."/>
            <person name="Januszkiewicz K."/>
            <person name="Wedrychowicz H."/>
        </authorList>
    </citation>
    <scope>NUCLEOTIDE SEQUENCE [LARGE SCALE GENOMIC DNA]</scope>
    <source>
        <strain evidence="2 3">Con a/3</strain>
    </source>
</reference>
<dbReference type="PANTHER" id="PTHR41271:SF1">
    <property type="entry name" value="DUF402 DOMAIN-CONTAINING PROTEIN"/>
    <property type="match status" value="1"/>
</dbReference>
<dbReference type="RefSeq" id="WP_077362092.1">
    <property type="nucleotide sequence ID" value="NZ_MQMF01000002.1"/>
</dbReference>
<dbReference type="EMBL" id="MQMF01000002">
    <property type="protein sequence ID" value="OOE12348.1"/>
    <property type="molecule type" value="Genomic_DNA"/>
</dbReference>